<dbReference type="PROSITE" id="PS50949">
    <property type="entry name" value="HTH_GNTR"/>
    <property type="match status" value="1"/>
</dbReference>
<dbReference type="PANTHER" id="PTHR43537:SF5">
    <property type="entry name" value="UXU OPERON TRANSCRIPTIONAL REGULATOR"/>
    <property type="match status" value="1"/>
</dbReference>
<dbReference type="InterPro" id="IPR036390">
    <property type="entry name" value="WH_DNA-bd_sf"/>
</dbReference>
<accession>A0A560JSG0</accession>
<dbReference type="GO" id="GO:0003677">
    <property type="term" value="F:DNA binding"/>
    <property type="evidence" value="ECO:0007669"/>
    <property type="project" value="UniProtKB-KW"/>
</dbReference>
<dbReference type="SUPFAM" id="SSF46785">
    <property type="entry name" value="Winged helix' DNA-binding domain"/>
    <property type="match status" value="1"/>
</dbReference>
<dbReference type="AlphaFoldDB" id="A0A560JSG0"/>
<dbReference type="PANTHER" id="PTHR43537">
    <property type="entry name" value="TRANSCRIPTIONAL REGULATOR, GNTR FAMILY"/>
    <property type="match status" value="1"/>
</dbReference>
<organism evidence="6 7">
    <name type="scientific">Bradyrhizobium sacchari</name>
    <dbReference type="NCBI Taxonomy" id="1399419"/>
    <lineage>
        <taxon>Bacteria</taxon>
        <taxon>Pseudomonadati</taxon>
        <taxon>Pseudomonadota</taxon>
        <taxon>Alphaproteobacteria</taxon>
        <taxon>Hyphomicrobiales</taxon>
        <taxon>Nitrobacteraceae</taxon>
        <taxon>Bradyrhizobium</taxon>
    </lineage>
</organism>
<feature type="compositionally biased region" description="Low complexity" evidence="4">
    <location>
        <begin position="230"/>
        <end position="257"/>
    </location>
</feature>
<evidence type="ECO:0000256" key="4">
    <source>
        <dbReference type="SAM" id="MobiDB-lite"/>
    </source>
</evidence>
<evidence type="ECO:0000259" key="5">
    <source>
        <dbReference type="PROSITE" id="PS50949"/>
    </source>
</evidence>
<sequence length="271" mass="29335">MPLEAVEARRLYRQVADQLRSLIDSGEYAVGSRLPTERELAEQLKVSRPTVREALIALEVEGRLRIRVGSGIYVIEPAAIAAPAAAAVIEGPFELLRAREFLESAIAEQAARVATKDDLARIDASLLAMENVEHPGEASMVHDRAFHVAIAGSLGNAVLVRVVGELFDQRLNPYFAKLAHYFESPGTWRTALDEHRAVRDAIAAHDPGTARKAMRDHLARSQERFAQNFGAESAAGPASGHGPAVRAPAKTSKPKPASTKKRSASGSARRR</sequence>
<dbReference type="InterPro" id="IPR008920">
    <property type="entry name" value="TF_FadR/GntR_C"/>
</dbReference>
<evidence type="ECO:0000256" key="1">
    <source>
        <dbReference type="ARBA" id="ARBA00023015"/>
    </source>
</evidence>
<protein>
    <submittedName>
        <fullName evidence="6">GntR family transcriptional regulator</fullName>
    </submittedName>
</protein>
<dbReference type="PRINTS" id="PR00035">
    <property type="entry name" value="HTHGNTR"/>
</dbReference>
<gene>
    <name evidence="6" type="ORF">FBZ95_105306</name>
</gene>
<name>A0A560JSG0_9BRAD</name>
<feature type="domain" description="HTH gntR-type" evidence="5">
    <location>
        <begin position="9"/>
        <end position="77"/>
    </location>
</feature>
<dbReference type="InterPro" id="IPR000524">
    <property type="entry name" value="Tscrpt_reg_HTH_GntR"/>
</dbReference>
<proteinExistence type="predicted"/>
<dbReference type="InterPro" id="IPR011711">
    <property type="entry name" value="GntR_C"/>
</dbReference>
<dbReference type="GO" id="GO:0003700">
    <property type="term" value="F:DNA-binding transcription factor activity"/>
    <property type="evidence" value="ECO:0007669"/>
    <property type="project" value="InterPro"/>
</dbReference>
<feature type="compositionally biased region" description="Basic residues" evidence="4">
    <location>
        <begin position="258"/>
        <end position="271"/>
    </location>
</feature>
<dbReference type="SUPFAM" id="SSF48008">
    <property type="entry name" value="GntR ligand-binding domain-like"/>
    <property type="match status" value="1"/>
</dbReference>
<evidence type="ECO:0000256" key="2">
    <source>
        <dbReference type="ARBA" id="ARBA00023125"/>
    </source>
</evidence>
<keyword evidence="2" id="KW-0238">DNA-binding</keyword>
<dbReference type="CDD" id="cd07377">
    <property type="entry name" value="WHTH_GntR"/>
    <property type="match status" value="1"/>
</dbReference>
<dbReference type="Pfam" id="PF07729">
    <property type="entry name" value="FCD"/>
    <property type="match status" value="1"/>
</dbReference>
<dbReference type="Gene3D" id="1.20.120.530">
    <property type="entry name" value="GntR ligand-binding domain-like"/>
    <property type="match status" value="1"/>
</dbReference>
<keyword evidence="1" id="KW-0805">Transcription regulation</keyword>
<reference evidence="6 7" key="1">
    <citation type="submission" date="2019-06" db="EMBL/GenBank/DDBJ databases">
        <title>Genomic Encyclopedia of Type Strains, Phase IV (KMG-V): Genome sequencing to study the core and pangenomes of soil and plant-associated prokaryotes.</title>
        <authorList>
            <person name="Whitman W."/>
        </authorList>
    </citation>
    <scope>NUCLEOTIDE SEQUENCE [LARGE SCALE GENOMIC DNA]</scope>
    <source>
        <strain evidence="6 7">BR 10556</strain>
    </source>
</reference>
<evidence type="ECO:0000313" key="6">
    <source>
        <dbReference type="EMBL" id="TWB74055.1"/>
    </source>
</evidence>
<feature type="region of interest" description="Disordered" evidence="4">
    <location>
        <begin position="226"/>
        <end position="271"/>
    </location>
</feature>
<dbReference type="InterPro" id="IPR036388">
    <property type="entry name" value="WH-like_DNA-bd_sf"/>
</dbReference>
<evidence type="ECO:0000256" key="3">
    <source>
        <dbReference type="ARBA" id="ARBA00023163"/>
    </source>
</evidence>
<evidence type="ECO:0000313" key="7">
    <source>
        <dbReference type="Proteomes" id="UP000315914"/>
    </source>
</evidence>
<dbReference type="Proteomes" id="UP000315914">
    <property type="component" value="Unassembled WGS sequence"/>
</dbReference>
<dbReference type="SMART" id="SM00345">
    <property type="entry name" value="HTH_GNTR"/>
    <property type="match status" value="1"/>
</dbReference>
<keyword evidence="3" id="KW-0804">Transcription</keyword>
<dbReference type="EMBL" id="VITW01000005">
    <property type="protein sequence ID" value="TWB74055.1"/>
    <property type="molecule type" value="Genomic_DNA"/>
</dbReference>
<dbReference type="STRING" id="1399419.A5906_23025"/>
<dbReference type="Gene3D" id="1.10.10.10">
    <property type="entry name" value="Winged helix-like DNA-binding domain superfamily/Winged helix DNA-binding domain"/>
    <property type="match status" value="1"/>
</dbReference>
<comment type="caution">
    <text evidence="6">The sequence shown here is derived from an EMBL/GenBank/DDBJ whole genome shotgun (WGS) entry which is preliminary data.</text>
</comment>
<dbReference type="Pfam" id="PF00392">
    <property type="entry name" value="GntR"/>
    <property type="match status" value="1"/>
</dbReference>
<dbReference type="RefSeq" id="WP_080134102.1">
    <property type="nucleotide sequence ID" value="NZ_LWIG01000002.1"/>
</dbReference>
<keyword evidence="7" id="KW-1185">Reference proteome</keyword>
<dbReference type="SMART" id="SM00895">
    <property type="entry name" value="FCD"/>
    <property type="match status" value="1"/>
</dbReference>